<dbReference type="AlphaFoldDB" id="S8G2J3"/>
<proteinExistence type="predicted"/>
<keyword evidence="1" id="KW-0812">Transmembrane</keyword>
<evidence type="ECO:0000313" key="3">
    <source>
        <dbReference type="Proteomes" id="UP000015241"/>
    </source>
</evidence>
<accession>S8G2J3</accession>
<keyword evidence="1" id="KW-0472">Membrane</keyword>
<dbReference type="InParanoid" id="S8G2J3"/>
<dbReference type="eggNOG" id="ENOG502SWK5">
    <property type="taxonomic scope" value="Eukaryota"/>
</dbReference>
<feature type="transmembrane region" description="Helical" evidence="1">
    <location>
        <begin position="372"/>
        <end position="390"/>
    </location>
</feature>
<dbReference type="OrthoDB" id="2748701at2759"/>
<dbReference type="Proteomes" id="UP000015241">
    <property type="component" value="Unassembled WGS sequence"/>
</dbReference>
<evidence type="ECO:0000313" key="2">
    <source>
        <dbReference type="EMBL" id="EPT04525.1"/>
    </source>
</evidence>
<dbReference type="SUPFAM" id="SSF52047">
    <property type="entry name" value="RNI-like"/>
    <property type="match status" value="1"/>
</dbReference>
<keyword evidence="1" id="KW-1133">Transmembrane helix</keyword>
<dbReference type="EMBL" id="KE504126">
    <property type="protein sequence ID" value="EPT04525.1"/>
    <property type="molecule type" value="Genomic_DNA"/>
</dbReference>
<gene>
    <name evidence="2" type="ORF">FOMPIDRAFT_1045804</name>
</gene>
<evidence type="ECO:0008006" key="4">
    <source>
        <dbReference type="Google" id="ProtNLM"/>
    </source>
</evidence>
<evidence type="ECO:0000256" key="1">
    <source>
        <dbReference type="SAM" id="Phobius"/>
    </source>
</evidence>
<sequence>MSVQDLPLEVWHKICFYACIDDGTTGLSLGQVSHYVRDASRFSHLHSAAVAGGYQLRRFADLLDALPAEHKRIQHLFITRPYDRLTKNPIMHVQVPTSLTGWVELYENTVYGRLHPNVELDAKRLLADAGWFGDTDTPPDFETTRVEGFWVALSRILKAAAPQLVTLTIDVGRIWPLLLSYSDDPCLEELTLVGAFIKNHDRLRSVQEKARMLPCLRRLHLIGCWRYFPAFLCRAPALTHLRFSEVDPIESRDKSLILTILALRLGHSMVLGQPLDGAYDSFPNLQLFIIGLSARAEPQREMYWVHFLKPTDIKLLPESPLGDLYTVKRAKKHWRERLVESHGCWRERERFSVRVHQASHRQGNGQHAQPPAWGRFLPIVGFAFLVLLHIHHWHRANK</sequence>
<name>S8G2J3_FOMSC</name>
<organism evidence="2 3">
    <name type="scientific">Fomitopsis schrenkii</name>
    <name type="common">Brown rot fungus</name>
    <dbReference type="NCBI Taxonomy" id="2126942"/>
    <lineage>
        <taxon>Eukaryota</taxon>
        <taxon>Fungi</taxon>
        <taxon>Dikarya</taxon>
        <taxon>Basidiomycota</taxon>
        <taxon>Agaricomycotina</taxon>
        <taxon>Agaricomycetes</taxon>
        <taxon>Polyporales</taxon>
        <taxon>Fomitopsis</taxon>
    </lineage>
</organism>
<protein>
    <recommendedName>
        <fullName evidence="4">F-box domain-containing protein</fullName>
    </recommendedName>
</protein>
<dbReference type="HOGENOM" id="CLU_041942_2_0_1"/>
<keyword evidence="3" id="KW-1185">Reference proteome</keyword>
<reference evidence="2 3" key="1">
    <citation type="journal article" date="2012" name="Science">
        <title>The Paleozoic origin of enzymatic lignin decomposition reconstructed from 31 fungal genomes.</title>
        <authorList>
            <person name="Floudas D."/>
            <person name="Binder M."/>
            <person name="Riley R."/>
            <person name="Barry K."/>
            <person name="Blanchette R.A."/>
            <person name="Henrissat B."/>
            <person name="Martinez A.T."/>
            <person name="Otillar R."/>
            <person name="Spatafora J.W."/>
            <person name="Yadav J.S."/>
            <person name="Aerts A."/>
            <person name="Benoit I."/>
            <person name="Boyd A."/>
            <person name="Carlson A."/>
            <person name="Copeland A."/>
            <person name="Coutinho P.M."/>
            <person name="de Vries R.P."/>
            <person name="Ferreira P."/>
            <person name="Findley K."/>
            <person name="Foster B."/>
            <person name="Gaskell J."/>
            <person name="Glotzer D."/>
            <person name="Gorecki P."/>
            <person name="Heitman J."/>
            <person name="Hesse C."/>
            <person name="Hori C."/>
            <person name="Igarashi K."/>
            <person name="Jurgens J.A."/>
            <person name="Kallen N."/>
            <person name="Kersten P."/>
            <person name="Kohler A."/>
            <person name="Kuees U."/>
            <person name="Kumar T.K.A."/>
            <person name="Kuo A."/>
            <person name="LaButti K."/>
            <person name="Larrondo L.F."/>
            <person name="Lindquist E."/>
            <person name="Ling A."/>
            <person name="Lombard V."/>
            <person name="Lucas S."/>
            <person name="Lundell T."/>
            <person name="Martin R."/>
            <person name="McLaughlin D.J."/>
            <person name="Morgenstern I."/>
            <person name="Morin E."/>
            <person name="Murat C."/>
            <person name="Nagy L.G."/>
            <person name="Nolan M."/>
            <person name="Ohm R.A."/>
            <person name="Patyshakuliyeva A."/>
            <person name="Rokas A."/>
            <person name="Ruiz-Duenas F.J."/>
            <person name="Sabat G."/>
            <person name="Salamov A."/>
            <person name="Samejima M."/>
            <person name="Schmutz J."/>
            <person name="Slot J.C."/>
            <person name="St John F."/>
            <person name="Stenlid J."/>
            <person name="Sun H."/>
            <person name="Sun S."/>
            <person name="Syed K."/>
            <person name="Tsang A."/>
            <person name="Wiebenga A."/>
            <person name="Young D."/>
            <person name="Pisabarro A."/>
            <person name="Eastwood D.C."/>
            <person name="Martin F."/>
            <person name="Cullen D."/>
            <person name="Grigoriev I.V."/>
            <person name="Hibbett D.S."/>
        </authorList>
    </citation>
    <scope>NUCLEOTIDE SEQUENCE</scope>
    <source>
        <strain evidence="3">FP-58527</strain>
    </source>
</reference>